<protein>
    <recommendedName>
        <fullName evidence="4">Aminotransferase-like plant mobile domain-containing protein</fullName>
    </recommendedName>
</protein>
<evidence type="ECO:0000313" key="3">
    <source>
        <dbReference type="Proteomes" id="UP001383192"/>
    </source>
</evidence>
<organism evidence="2 3">
    <name type="scientific">Paramarasmius palmivorus</name>
    <dbReference type="NCBI Taxonomy" id="297713"/>
    <lineage>
        <taxon>Eukaryota</taxon>
        <taxon>Fungi</taxon>
        <taxon>Dikarya</taxon>
        <taxon>Basidiomycota</taxon>
        <taxon>Agaricomycotina</taxon>
        <taxon>Agaricomycetes</taxon>
        <taxon>Agaricomycetidae</taxon>
        <taxon>Agaricales</taxon>
        <taxon>Marasmiineae</taxon>
        <taxon>Marasmiaceae</taxon>
        <taxon>Paramarasmius</taxon>
    </lineage>
</organism>
<evidence type="ECO:0008006" key="4">
    <source>
        <dbReference type="Google" id="ProtNLM"/>
    </source>
</evidence>
<feature type="compositionally biased region" description="Basic and acidic residues" evidence="1">
    <location>
        <begin position="479"/>
        <end position="489"/>
    </location>
</feature>
<name>A0AAW0BS38_9AGAR</name>
<evidence type="ECO:0000313" key="2">
    <source>
        <dbReference type="EMBL" id="KAK7028996.1"/>
    </source>
</evidence>
<dbReference type="EMBL" id="JAYKXP010000085">
    <property type="protein sequence ID" value="KAK7028996.1"/>
    <property type="molecule type" value="Genomic_DNA"/>
</dbReference>
<comment type="caution">
    <text evidence="2">The sequence shown here is derived from an EMBL/GenBank/DDBJ whole genome shotgun (WGS) entry which is preliminary data.</text>
</comment>
<accession>A0AAW0BS38</accession>
<feature type="compositionally biased region" description="Polar residues" evidence="1">
    <location>
        <begin position="364"/>
        <end position="383"/>
    </location>
</feature>
<dbReference type="Proteomes" id="UP001383192">
    <property type="component" value="Unassembled WGS sequence"/>
</dbReference>
<evidence type="ECO:0000256" key="1">
    <source>
        <dbReference type="SAM" id="MobiDB-lite"/>
    </source>
</evidence>
<gene>
    <name evidence="2" type="ORF">VNI00_014706</name>
</gene>
<feature type="region of interest" description="Disordered" evidence="1">
    <location>
        <begin position="359"/>
        <end position="489"/>
    </location>
</feature>
<feature type="compositionally biased region" description="Polar residues" evidence="1">
    <location>
        <begin position="412"/>
        <end position="435"/>
    </location>
</feature>
<reference evidence="2 3" key="1">
    <citation type="submission" date="2024-01" db="EMBL/GenBank/DDBJ databases">
        <title>A draft genome for a cacao thread blight-causing isolate of Paramarasmius palmivorus.</title>
        <authorList>
            <person name="Baruah I.K."/>
            <person name="Bukari Y."/>
            <person name="Amoako-Attah I."/>
            <person name="Meinhardt L.W."/>
            <person name="Bailey B.A."/>
            <person name="Cohen S.P."/>
        </authorList>
    </citation>
    <scope>NUCLEOTIDE SEQUENCE [LARGE SCALE GENOMIC DNA]</scope>
    <source>
        <strain evidence="2 3">GH-12</strain>
    </source>
</reference>
<sequence length="489" mass="54990">LIGEMWVDPRTGALQKGPYLELPYMQSLTMLGTGSNTIPNTHSTHLPIQTYSDSDTVFKYLTRSFPARTILTGIRMALSALLQPLANGRVIPMLSSVPGAIYNRRSGDIIARLPGAGERWHYGFWRLEGRIPDGMRESQVVMDDGSVRFTVTSTEIQDFQGIELWYGVYPLEERRILAESWLAQAHSVFSQLGIHEDDWENYCILTGFLLHFERTSPQKNPNIPQNVYLFIQPVPCPSDDKAIWRSWMEHEKYFWSFDPLGREMVPELVEARSGLPSFTSGMVAWDASWSFGHYAAIQKLHTSKGFDSTTTDLAISLGLFILEVIGDENRFKALEESSYHTLPSASDKLQGEKPRTVVKPIQTDPRQQQPRNFTPKSIINPSGKSHGPEKWVNSHDARPVSTRVKASERNLKTTGRRSVSIPTSATNARQPTRASTFGKKPEVSVKRITKQVGGAIDPSKRTNDRDQGTGKIGQPKPLSRQEAKKPAWR</sequence>
<dbReference type="AlphaFoldDB" id="A0AAW0BS38"/>
<proteinExistence type="predicted"/>
<feature type="non-terminal residue" evidence="2">
    <location>
        <position position="1"/>
    </location>
</feature>
<keyword evidence="3" id="KW-1185">Reference proteome</keyword>
<feature type="compositionally biased region" description="Basic and acidic residues" evidence="1">
    <location>
        <begin position="386"/>
        <end position="398"/>
    </location>
</feature>
<feature type="compositionally biased region" description="Basic and acidic residues" evidence="1">
    <location>
        <begin position="458"/>
        <end position="468"/>
    </location>
</feature>